<evidence type="ECO:0000313" key="2">
    <source>
        <dbReference type="Proteomes" id="UP000076154"/>
    </source>
</evidence>
<dbReference type="InterPro" id="IPR032675">
    <property type="entry name" value="LRR_dom_sf"/>
</dbReference>
<keyword evidence="2" id="KW-1185">Reference proteome</keyword>
<evidence type="ECO:0000313" key="1">
    <source>
        <dbReference type="EMBL" id="RDB18300.1"/>
    </source>
</evidence>
<dbReference type="InParanoid" id="A0A369JAQ7"/>
<reference evidence="1" key="1">
    <citation type="submission" date="2018-04" db="EMBL/GenBank/DDBJ databases">
        <title>Whole genome sequencing of Hypsizygus marmoreus.</title>
        <authorList>
            <person name="Choi I.-G."/>
            <person name="Min B."/>
            <person name="Kim J.-G."/>
            <person name="Kim S."/>
            <person name="Oh Y.-L."/>
            <person name="Kong W.-S."/>
            <person name="Park H."/>
            <person name="Jeong J."/>
            <person name="Song E.-S."/>
        </authorList>
    </citation>
    <scope>NUCLEOTIDE SEQUENCE [LARGE SCALE GENOMIC DNA]</scope>
    <source>
        <strain evidence="1">51987-8</strain>
    </source>
</reference>
<dbReference type="SUPFAM" id="SSF52047">
    <property type="entry name" value="RNI-like"/>
    <property type="match status" value="1"/>
</dbReference>
<evidence type="ECO:0008006" key="3">
    <source>
        <dbReference type="Google" id="ProtNLM"/>
    </source>
</evidence>
<dbReference type="Gene3D" id="3.80.10.10">
    <property type="entry name" value="Ribonuclease Inhibitor"/>
    <property type="match status" value="1"/>
</dbReference>
<organism evidence="1 2">
    <name type="scientific">Hypsizygus marmoreus</name>
    <name type="common">White beech mushroom</name>
    <name type="synonym">Agaricus marmoreus</name>
    <dbReference type="NCBI Taxonomy" id="39966"/>
    <lineage>
        <taxon>Eukaryota</taxon>
        <taxon>Fungi</taxon>
        <taxon>Dikarya</taxon>
        <taxon>Basidiomycota</taxon>
        <taxon>Agaricomycotina</taxon>
        <taxon>Agaricomycetes</taxon>
        <taxon>Agaricomycetidae</taxon>
        <taxon>Agaricales</taxon>
        <taxon>Tricholomatineae</taxon>
        <taxon>Lyophyllaceae</taxon>
        <taxon>Hypsizygus</taxon>
    </lineage>
</organism>
<sequence length="377" mass="42849">MALTPVIPQELIDAIIDHLFSDRSALAACSLVCKAWISRSRHHLLSDVCLSPITVPFILSLPPPSAFASYGRRLMIRSMASLPDGIEHFSSIEALFINHFNHGPATLSRLPSIFPVITVLELQSDLIVTFNLLINFICSFPLLRTLTLSRFWLTSPELTPNNLRLPESLRELNIRTPKLNFVLNWLNSLEHTPRLSTIRMYDLLEEHIPSVSDTLRVLGSSLQHLELELWDHAHADIFCEHINFNHNTALRSFTLHNGWPKLFRDLLESGIHHSQLEEATVTIYADRVPHLDLLDWASLDRLITDPRTAFRLTRLTFRVFTLSEMSEVTEDVVQSRLPLCAAHGIVRFVSERERLQSLSKALTGPIARRSWGDLLSG</sequence>
<name>A0A369JAQ7_HYPMA</name>
<dbReference type="AlphaFoldDB" id="A0A369JAQ7"/>
<accession>A0A369JAQ7</accession>
<dbReference type="OrthoDB" id="2788229at2759"/>
<comment type="caution">
    <text evidence="1">The sequence shown here is derived from an EMBL/GenBank/DDBJ whole genome shotgun (WGS) entry which is preliminary data.</text>
</comment>
<protein>
    <recommendedName>
        <fullName evidence="3">F-box domain-containing protein</fullName>
    </recommendedName>
</protein>
<dbReference type="Proteomes" id="UP000076154">
    <property type="component" value="Unassembled WGS sequence"/>
</dbReference>
<proteinExistence type="predicted"/>
<gene>
    <name evidence="1" type="ORF">Hypma_000550</name>
</gene>
<dbReference type="EMBL" id="LUEZ02000106">
    <property type="protein sequence ID" value="RDB18300.1"/>
    <property type="molecule type" value="Genomic_DNA"/>
</dbReference>